<evidence type="ECO:0000313" key="1">
    <source>
        <dbReference type="EMBL" id="PIL29193.1"/>
    </source>
</evidence>
<accession>A0A2G8S600</accession>
<reference evidence="1 2" key="1">
    <citation type="journal article" date="2015" name="Sci. Rep.">
        <title>Chromosome-level genome map provides insights into diverse defense mechanisms in the medicinal fungus Ganoderma sinense.</title>
        <authorList>
            <person name="Zhu Y."/>
            <person name="Xu J."/>
            <person name="Sun C."/>
            <person name="Zhou S."/>
            <person name="Xu H."/>
            <person name="Nelson D.R."/>
            <person name="Qian J."/>
            <person name="Song J."/>
            <person name="Luo H."/>
            <person name="Xiang L."/>
            <person name="Li Y."/>
            <person name="Xu Z."/>
            <person name="Ji A."/>
            <person name="Wang L."/>
            <person name="Lu S."/>
            <person name="Hayward A."/>
            <person name="Sun W."/>
            <person name="Li X."/>
            <person name="Schwartz D.C."/>
            <person name="Wang Y."/>
            <person name="Chen S."/>
        </authorList>
    </citation>
    <scope>NUCLEOTIDE SEQUENCE [LARGE SCALE GENOMIC DNA]</scope>
    <source>
        <strain evidence="1 2">ZZ0214-1</strain>
    </source>
</reference>
<keyword evidence="2" id="KW-1185">Reference proteome</keyword>
<evidence type="ECO:0000313" key="2">
    <source>
        <dbReference type="Proteomes" id="UP000230002"/>
    </source>
</evidence>
<dbReference type="AlphaFoldDB" id="A0A2G8S600"/>
<protein>
    <submittedName>
        <fullName evidence="1">Uncharacterized protein</fullName>
    </submittedName>
</protein>
<proteinExistence type="predicted"/>
<dbReference type="EMBL" id="AYKW01000023">
    <property type="protein sequence ID" value="PIL29193.1"/>
    <property type="molecule type" value="Genomic_DNA"/>
</dbReference>
<comment type="caution">
    <text evidence="1">The sequence shown here is derived from an EMBL/GenBank/DDBJ whole genome shotgun (WGS) entry which is preliminary data.</text>
</comment>
<gene>
    <name evidence="1" type="ORF">GSI_09242</name>
</gene>
<organism evidence="1 2">
    <name type="scientific">Ganoderma sinense ZZ0214-1</name>
    <dbReference type="NCBI Taxonomy" id="1077348"/>
    <lineage>
        <taxon>Eukaryota</taxon>
        <taxon>Fungi</taxon>
        <taxon>Dikarya</taxon>
        <taxon>Basidiomycota</taxon>
        <taxon>Agaricomycotina</taxon>
        <taxon>Agaricomycetes</taxon>
        <taxon>Polyporales</taxon>
        <taxon>Polyporaceae</taxon>
        <taxon>Ganoderma</taxon>
    </lineage>
</organism>
<sequence length="170" mass="18511">MPHRLHTAMTQRCVRVFRLRSLLRLVEVQEDGVLRAHPPRPPPLALLLEEHTLSVLELLPLRVVVRVLGVVHPAALAHAVPLFLRTQPLHFLRLRLVFVLVPPWVVARELADDRAERDAHDERCGVAAVLPCALAGATVMCADAGRHGGEGGEVRGGEDIDVAATATVAT</sequence>
<name>A0A2G8S600_9APHY</name>
<dbReference type="Proteomes" id="UP000230002">
    <property type="component" value="Unassembled WGS sequence"/>
</dbReference>